<reference evidence="1" key="1">
    <citation type="submission" date="2020-04" db="EMBL/GenBank/DDBJ databases">
        <authorList>
            <person name="Chiriac C."/>
            <person name="Salcher M."/>
            <person name="Ghai R."/>
            <person name="Kavagutti S V."/>
        </authorList>
    </citation>
    <scope>NUCLEOTIDE SEQUENCE</scope>
</reference>
<accession>A0A6J5MGY4</accession>
<proteinExistence type="predicted"/>
<protein>
    <submittedName>
        <fullName evidence="1">Uncharacterized protein</fullName>
    </submittedName>
</protein>
<dbReference type="EMBL" id="LR796426">
    <property type="protein sequence ID" value="CAB4144410.1"/>
    <property type="molecule type" value="Genomic_DNA"/>
</dbReference>
<gene>
    <name evidence="1" type="ORF">UFOVP453_36</name>
</gene>
<sequence length="46" mass="5347">MNTIEITHENAQLLVDALWLLKSDKRTKAEQLKAIDELLEIVERLT</sequence>
<name>A0A6J5MGY4_9CAUD</name>
<evidence type="ECO:0000313" key="1">
    <source>
        <dbReference type="EMBL" id="CAB4144410.1"/>
    </source>
</evidence>
<organism evidence="1">
    <name type="scientific">uncultured Caudovirales phage</name>
    <dbReference type="NCBI Taxonomy" id="2100421"/>
    <lineage>
        <taxon>Viruses</taxon>
        <taxon>Duplodnaviria</taxon>
        <taxon>Heunggongvirae</taxon>
        <taxon>Uroviricota</taxon>
        <taxon>Caudoviricetes</taxon>
        <taxon>Peduoviridae</taxon>
        <taxon>Maltschvirus</taxon>
        <taxon>Maltschvirus maltsch</taxon>
    </lineage>
</organism>